<gene>
    <name evidence="5" type="ORF">Bfra_001629</name>
</gene>
<evidence type="ECO:0000256" key="1">
    <source>
        <dbReference type="ARBA" id="ARBA00022527"/>
    </source>
</evidence>
<dbReference type="AlphaFoldDB" id="A0A8H6EM33"/>
<evidence type="ECO:0000313" key="6">
    <source>
        <dbReference type="Proteomes" id="UP000531561"/>
    </source>
</evidence>
<keyword evidence="5" id="KW-0418">Kinase</keyword>
<keyword evidence="3" id="KW-0067">ATP-binding</keyword>
<keyword evidence="1" id="KW-0723">Serine/threonine-protein kinase</keyword>
<dbReference type="PROSITE" id="PS50011">
    <property type="entry name" value="PROTEIN_KINASE_DOM"/>
    <property type="match status" value="1"/>
</dbReference>
<evidence type="ECO:0000313" key="5">
    <source>
        <dbReference type="EMBL" id="KAF5877263.1"/>
    </source>
</evidence>
<accession>A0A8H6EM33</accession>
<evidence type="ECO:0000256" key="3">
    <source>
        <dbReference type="ARBA" id="ARBA00022840"/>
    </source>
</evidence>
<sequence length="305" mass="35157">CSNSQNQNFIVKSVHAHWRLQNEADILKRFESKTSFLRPTIDEIVIPSDPQSIVLRYLDDDIMTETYKKKLSRCELKFVARRVLEALKVLHDEGFIHTVVKLDNMLVNHGNRQRFSEVQLADLGGTVSVDSKWAVEGHIVRTAYWRSPKVLLGMRWGTSADVWSFGCSILMLIYGNYYPFNPLNYGVTLDDDEYDFGVLQKHHQYLGSFPISFAEIADEGTQNAIVLAMKSVPREKMKPFSRITQKEIAKVDNDFLQKILRFNPRERLTAGGGLERLVNMTDDGWNDREFKRIDRNLGDICIHSN</sequence>
<dbReference type="EMBL" id="JABFCT010000003">
    <property type="protein sequence ID" value="KAF5877263.1"/>
    <property type="molecule type" value="Genomic_DNA"/>
</dbReference>
<keyword evidence="2" id="KW-0547">Nucleotide-binding</keyword>
<dbReference type="RefSeq" id="XP_037196209.1">
    <property type="nucleotide sequence ID" value="XM_037332055.1"/>
</dbReference>
<dbReference type="InterPro" id="IPR000719">
    <property type="entry name" value="Prot_kinase_dom"/>
</dbReference>
<comment type="caution">
    <text evidence="5">The sequence shown here is derived from an EMBL/GenBank/DDBJ whole genome shotgun (WGS) entry which is preliminary data.</text>
</comment>
<dbReference type="PANTHER" id="PTHR24055">
    <property type="entry name" value="MITOGEN-ACTIVATED PROTEIN KINASE"/>
    <property type="match status" value="1"/>
</dbReference>
<dbReference type="InterPro" id="IPR011009">
    <property type="entry name" value="Kinase-like_dom_sf"/>
</dbReference>
<dbReference type="Pfam" id="PF00069">
    <property type="entry name" value="Pkinase"/>
    <property type="match status" value="1"/>
</dbReference>
<dbReference type="SMART" id="SM00220">
    <property type="entry name" value="S_TKc"/>
    <property type="match status" value="1"/>
</dbReference>
<organism evidence="5 6">
    <name type="scientific">Botrytis fragariae</name>
    <dbReference type="NCBI Taxonomy" id="1964551"/>
    <lineage>
        <taxon>Eukaryota</taxon>
        <taxon>Fungi</taxon>
        <taxon>Dikarya</taxon>
        <taxon>Ascomycota</taxon>
        <taxon>Pezizomycotina</taxon>
        <taxon>Leotiomycetes</taxon>
        <taxon>Helotiales</taxon>
        <taxon>Sclerotiniaceae</taxon>
        <taxon>Botrytis</taxon>
    </lineage>
</organism>
<evidence type="ECO:0000256" key="2">
    <source>
        <dbReference type="ARBA" id="ARBA00022741"/>
    </source>
</evidence>
<name>A0A8H6EM33_9HELO</name>
<keyword evidence="6" id="KW-1185">Reference proteome</keyword>
<dbReference type="SUPFAM" id="SSF56112">
    <property type="entry name" value="Protein kinase-like (PK-like)"/>
    <property type="match status" value="1"/>
</dbReference>
<proteinExistence type="predicted"/>
<feature type="non-terminal residue" evidence="5">
    <location>
        <position position="1"/>
    </location>
</feature>
<evidence type="ECO:0000259" key="4">
    <source>
        <dbReference type="PROSITE" id="PS50011"/>
    </source>
</evidence>
<dbReference type="Gene3D" id="1.10.510.10">
    <property type="entry name" value="Transferase(Phosphotransferase) domain 1"/>
    <property type="match status" value="1"/>
</dbReference>
<keyword evidence="5" id="KW-0808">Transferase</keyword>
<dbReference type="InterPro" id="IPR050117">
    <property type="entry name" value="MAPK"/>
</dbReference>
<dbReference type="GO" id="GO:0004674">
    <property type="term" value="F:protein serine/threonine kinase activity"/>
    <property type="evidence" value="ECO:0007669"/>
    <property type="project" value="UniProtKB-KW"/>
</dbReference>
<dbReference type="OrthoDB" id="5979581at2759"/>
<dbReference type="Proteomes" id="UP000531561">
    <property type="component" value="Unassembled WGS sequence"/>
</dbReference>
<dbReference type="GeneID" id="59255747"/>
<protein>
    <submittedName>
        <fullName evidence="5">Putative mitogen-activated protein kinase sty1 protein</fullName>
    </submittedName>
</protein>
<dbReference type="GO" id="GO:0005524">
    <property type="term" value="F:ATP binding"/>
    <property type="evidence" value="ECO:0007669"/>
    <property type="project" value="UniProtKB-KW"/>
</dbReference>
<feature type="domain" description="Protein kinase" evidence="4">
    <location>
        <begin position="1"/>
        <end position="280"/>
    </location>
</feature>
<reference evidence="5 6" key="1">
    <citation type="journal article" date="2020" name="Phytopathology">
        <title>A high-quality genome resource of Botrytis fragariae, a new and rapidly spreading fungal pathogen causing strawberry gray mold in the U.S.A.</title>
        <authorList>
            <person name="Wu Y."/>
            <person name="Saski C.A."/>
            <person name="Schnabel G."/>
            <person name="Xiao S."/>
            <person name="Hu M."/>
        </authorList>
    </citation>
    <scope>NUCLEOTIDE SEQUENCE [LARGE SCALE GENOMIC DNA]</scope>
    <source>
        <strain evidence="5 6">BVB16</strain>
    </source>
</reference>